<accession>A0A1S1QPQ0</accession>
<proteinExistence type="predicted"/>
<keyword evidence="2" id="KW-1185">Reference proteome</keyword>
<dbReference type="Proteomes" id="UP000179769">
    <property type="component" value="Unassembled WGS sequence"/>
</dbReference>
<comment type="caution">
    <text evidence="1">The sequence shown here is derived from an EMBL/GenBank/DDBJ whole genome shotgun (WGS) entry which is preliminary data.</text>
</comment>
<organism evidence="1 2">
    <name type="scientific">Parafrankia soli</name>
    <dbReference type="NCBI Taxonomy" id="2599596"/>
    <lineage>
        <taxon>Bacteria</taxon>
        <taxon>Bacillati</taxon>
        <taxon>Actinomycetota</taxon>
        <taxon>Actinomycetes</taxon>
        <taxon>Frankiales</taxon>
        <taxon>Frankiaceae</taxon>
        <taxon>Parafrankia</taxon>
    </lineage>
</organism>
<sequence>MDGYEVITGPELHISADPAHRWDTASADKTRQVRRSAAVAAGKERRYALREVPEHTANGVVAETFMTAWRRFSEVPDPRCPGCWVSLAGWWRTSAAARRVLRGRG</sequence>
<protein>
    <submittedName>
        <fullName evidence="1">Uncharacterized protein</fullName>
    </submittedName>
</protein>
<dbReference type="EMBL" id="MAXA01000125">
    <property type="protein sequence ID" value="OHV35549.1"/>
    <property type="molecule type" value="Genomic_DNA"/>
</dbReference>
<reference evidence="2" key="1">
    <citation type="submission" date="2016-07" db="EMBL/GenBank/DDBJ databases">
        <title>Frankia sp. NRRL B-16219 Genome sequencing.</title>
        <authorList>
            <person name="Ghodhbane-Gtari F."/>
            <person name="Swanson E."/>
            <person name="Gueddou A."/>
            <person name="Louati M."/>
            <person name="Nouioui I."/>
            <person name="Hezbri K."/>
            <person name="Abebe-Akele F."/>
            <person name="Simpson S."/>
            <person name="Morris K."/>
            <person name="Thomas K."/>
            <person name="Gtari M."/>
            <person name="Tisa L.S."/>
        </authorList>
    </citation>
    <scope>NUCLEOTIDE SEQUENCE [LARGE SCALE GENOMIC DNA]</scope>
    <source>
        <strain evidence="2">NRRL B-16219</strain>
    </source>
</reference>
<name>A0A1S1QPQ0_9ACTN</name>
<evidence type="ECO:0000313" key="1">
    <source>
        <dbReference type="EMBL" id="OHV35549.1"/>
    </source>
</evidence>
<gene>
    <name evidence="1" type="ORF">BBK14_15105</name>
</gene>
<dbReference type="AlphaFoldDB" id="A0A1S1QPQ0"/>
<evidence type="ECO:0000313" key="2">
    <source>
        <dbReference type="Proteomes" id="UP000179769"/>
    </source>
</evidence>